<dbReference type="Gene3D" id="1.10.10.10">
    <property type="entry name" value="Winged helix-like DNA-binding domain superfamily/Winged helix DNA-binding domain"/>
    <property type="match status" value="1"/>
</dbReference>
<dbReference type="SMART" id="SM00345">
    <property type="entry name" value="HTH_GNTR"/>
    <property type="match status" value="1"/>
</dbReference>
<dbReference type="PROSITE" id="PS50949">
    <property type="entry name" value="HTH_GNTR"/>
    <property type="match status" value="1"/>
</dbReference>
<reference evidence="5 6" key="1">
    <citation type="journal article" date="2013" name="Genome Announc.">
        <title>Draft Genome Sequence of the Cellulolytic, Mesophilic, Anaerobic Bacterium Clostridium termitidis Strain CT1112 (DSM 5398).</title>
        <authorList>
            <person name="Lal S."/>
            <person name="Ramachandran U."/>
            <person name="Zhang X."/>
            <person name="Munir R."/>
            <person name="Sparling R."/>
            <person name="Levin D.B."/>
        </authorList>
    </citation>
    <scope>NUCLEOTIDE SEQUENCE [LARGE SCALE GENOMIC DNA]</scope>
    <source>
        <strain evidence="5 6">CT1112</strain>
    </source>
</reference>
<sequence length="121" mass="13601">MNSEKPVFIQIMEMIEDDIITDVYKTDDIIISTTQISKLLSVNPTTAVKSISLLTDAGILYKKRGIGMCVTREAKSKILQKRKDEFYSNTISSMLSEARKLGISKEDIINIIKENGDDQVL</sequence>
<comment type="caution">
    <text evidence="5">The sequence shown here is derived from an EMBL/GenBank/DDBJ whole genome shotgun (WGS) entry which is preliminary data.</text>
</comment>
<evidence type="ECO:0000256" key="3">
    <source>
        <dbReference type="ARBA" id="ARBA00023163"/>
    </source>
</evidence>
<gene>
    <name evidence="5" type="ORF">CTER_3834</name>
</gene>
<dbReference type="STRING" id="1195236.CTER_3834"/>
<dbReference type="PATRIC" id="fig|1195236.3.peg.4044"/>
<keyword evidence="2" id="KW-0238">DNA-binding</keyword>
<dbReference type="InterPro" id="IPR000524">
    <property type="entry name" value="Tscrpt_reg_HTH_GntR"/>
</dbReference>
<dbReference type="EMBL" id="AORV01000054">
    <property type="protein sequence ID" value="EMS70474.1"/>
    <property type="molecule type" value="Genomic_DNA"/>
</dbReference>
<organism evidence="5 6">
    <name type="scientific">Ruminiclostridium cellobioparum subsp. termitidis CT1112</name>
    <dbReference type="NCBI Taxonomy" id="1195236"/>
    <lineage>
        <taxon>Bacteria</taxon>
        <taxon>Bacillati</taxon>
        <taxon>Bacillota</taxon>
        <taxon>Clostridia</taxon>
        <taxon>Eubacteriales</taxon>
        <taxon>Oscillospiraceae</taxon>
        <taxon>Ruminiclostridium</taxon>
    </lineage>
</organism>
<evidence type="ECO:0000256" key="2">
    <source>
        <dbReference type="ARBA" id="ARBA00023125"/>
    </source>
</evidence>
<protein>
    <submittedName>
        <fullName evidence="5">Putative transcriptional regulator</fullName>
    </submittedName>
</protein>
<dbReference type="PANTHER" id="PTHR38445:SF10">
    <property type="entry name" value="GNTR-FAMILY TRANSCRIPTIONAL REGULATOR"/>
    <property type="match status" value="1"/>
</dbReference>
<dbReference type="RefSeq" id="WP_004628390.1">
    <property type="nucleotide sequence ID" value="NZ_AORV01000054.1"/>
</dbReference>
<evidence type="ECO:0000313" key="5">
    <source>
        <dbReference type="EMBL" id="EMS70474.1"/>
    </source>
</evidence>
<dbReference type="SUPFAM" id="SSF46785">
    <property type="entry name" value="Winged helix' DNA-binding domain"/>
    <property type="match status" value="1"/>
</dbReference>
<accession>S0FMX6</accession>
<keyword evidence="3" id="KW-0804">Transcription</keyword>
<feature type="domain" description="HTH gntR-type" evidence="4">
    <location>
        <begin position="5"/>
        <end position="73"/>
    </location>
</feature>
<evidence type="ECO:0000256" key="1">
    <source>
        <dbReference type="ARBA" id="ARBA00023015"/>
    </source>
</evidence>
<dbReference type="eggNOG" id="COG1725">
    <property type="taxonomic scope" value="Bacteria"/>
</dbReference>
<keyword evidence="1" id="KW-0805">Transcription regulation</keyword>
<evidence type="ECO:0000259" key="4">
    <source>
        <dbReference type="PROSITE" id="PS50949"/>
    </source>
</evidence>
<dbReference type="PANTHER" id="PTHR38445">
    <property type="entry name" value="HTH-TYPE TRANSCRIPTIONAL REPRESSOR YTRA"/>
    <property type="match status" value="1"/>
</dbReference>
<dbReference type="AlphaFoldDB" id="S0FMX6"/>
<dbReference type="GO" id="GO:0003700">
    <property type="term" value="F:DNA-binding transcription factor activity"/>
    <property type="evidence" value="ECO:0007669"/>
    <property type="project" value="InterPro"/>
</dbReference>
<dbReference type="GO" id="GO:0003677">
    <property type="term" value="F:DNA binding"/>
    <property type="evidence" value="ECO:0007669"/>
    <property type="project" value="UniProtKB-KW"/>
</dbReference>
<dbReference type="InterPro" id="IPR036388">
    <property type="entry name" value="WH-like_DNA-bd_sf"/>
</dbReference>
<evidence type="ECO:0000313" key="6">
    <source>
        <dbReference type="Proteomes" id="UP000014155"/>
    </source>
</evidence>
<keyword evidence="6" id="KW-1185">Reference proteome</keyword>
<dbReference type="Proteomes" id="UP000014155">
    <property type="component" value="Unassembled WGS sequence"/>
</dbReference>
<name>S0FMX6_RUMCE</name>
<proteinExistence type="predicted"/>
<dbReference type="InterPro" id="IPR036390">
    <property type="entry name" value="WH_DNA-bd_sf"/>
</dbReference>